<dbReference type="Gene3D" id="2.120.10.30">
    <property type="entry name" value="TolB, C-terminal domain"/>
    <property type="match status" value="1"/>
</dbReference>
<dbReference type="InterPro" id="IPR011333">
    <property type="entry name" value="SKP1/BTB/POZ_sf"/>
</dbReference>
<dbReference type="GO" id="GO:0000151">
    <property type="term" value="C:ubiquitin ligase complex"/>
    <property type="evidence" value="ECO:0007669"/>
    <property type="project" value="TreeGrafter"/>
</dbReference>
<keyword evidence="7" id="KW-1185">Reference proteome</keyword>
<keyword evidence="2" id="KW-0677">Repeat</keyword>
<evidence type="ECO:0000256" key="2">
    <source>
        <dbReference type="ARBA" id="ARBA00022737"/>
    </source>
</evidence>
<dbReference type="InterPro" id="IPR011042">
    <property type="entry name" value="6-blade_b-propeller_TolB-like"/>
</dbReference>
<proteinExistence type="predicted"/>
<evidence type="ECO:0000256" key="3">
    <source>
        <dbReference type="ARBA" id="ARBA00023043"/>
    </source>
</evidence>
<dbReference type="Gene3D" id="3.30.710.10">
    <property type="entry name" value="Potassium Channel Kv1.1, Chain A"/>
    <property type="match status" value="1"/>
</dbReference>
<feature type="region of interest" description="Disordered" evidence="4">
    <location>
        <begin position="326"/>
        <end position="346"/>
    </location>
</feature>
<dbReference type="PANTHER" id="PTHR46231:SF1">
    <property type="entry name" value="ANKYRIN REPEAT AND BTB_POZ DOMAIN-CONTAINING PROTEIN 1"/>
    <property type="match status" value="1"/>
</dbReference>
<dbReference type="SMART" id="SM00225">
    <property type="entry name" value="BTB"/>
    <property type="match status" value="1"/>
</dbReference>
<accession>A0A835YNL5</accession>
<dbReference type="SUPFAM" id="SSF63829">
    <property type="entry name" value="Calcium-dependent phosphotriesterase"/>
    <property type="match status" value="1"/>
</dbReference>
<dbReference type="AlphaFoldDB" id="A0A835YNL5"/>
<dbReference type="OrthoDB" id="194443at2759"/>
<dbReference type="PANTHER" id="PTHR46231">
    <property type="entry name" value="ANKYRIN REPEAT AND BTB/POZ DOMAIN-CONTAINING PROTEIN 1"/>
    <property type="match status" value="1"/>
</dbReference>
<evidence type="ECO:0000256" key="1">
    <source>
        <dbReference type="ARBA" id="ARBA00004906"/>
    </source>
</evidence>
<dbReference type="InterPro" id="IPR044515">
    <property type="entry name" value="ABTB1"/>
</dbReference>
<sequence>MSLICRTIQLDRGGRAAGLVSRPRPGGGSDQALVFLEGGGIHELAPGGNDGGFQLGPMLTRDSDHKGHPCYDPATQAVFFQHSFGDVHKLSAGNQVRGFVRSRVRNAAGGAAGAGAGAAVVELNTISCLAADSVGGLWVSDWGHIRRLDTQSGELTTLEGARTPRGSGGGDWWAIAPDPATGTLWTATRRALCRVRVEGDPQGRVELVAGDWEKAGSTDGSDTAARFGLITALLPVCGGRLLIADGPSLRCLDAHGDVTTLLRDCFPQEGAAQIALLWSGLLGAALRNGSLALISGDFAPAVPVVQQQQKEPMPSTATTEGLLSLLAPPATGEGPGGSGGSGASAPAGGVTVRVGDRAFHAHRSVLAACSEYFSLALAPASGFVESSAAEVALPDADPAAFVHLLSYMYGTCMGLACVQLLSVPPGLLRPTAALAGRLRLDGAVAALTAQLAAASTPATVLSDLAWADAHDMTELAERLRAYAVRKRKALDPDALVAFGEQCPQQAAKLLRASMQA</sequence>
<gene>
    <name evidence="6" type="ORF">HYH03_000839</name>
</gene>
<comment type="pathway">
    <text evidence="1">Protein modification; protein ubiquitination.</text>
</comment>
<dbReference type="GO" id="GO:0005737">
    <property type="term" value="C:cytoplasm"/>
    <property type="evidence" value="ECO:0007669"/>
    <property type="project" value="TreeGrafter"/>
</dbReference>
<feature type="compositionally biased region" description="Gly residues" evidence="4">
    <location>
        <begin position="333"/>
        <end position="342"/>
    </location>
</feature>
<comment type="caution">
    <text evidence="6">The sequence shown here is derived from an EMBL/GenBank/DDBJ whole genome shotgun (WGS) entry which is preliminary data.</text>
</comment>
<evidence type="ECO:0000313" key="6">
    <source>
        <dbReference type="EMBL" id="KAG2501019.1"/>
    </source>
</evidence>
<dbReference type="PROSITE" id="PS50097">
    <property type="entry name" value="BTB"/>
    <property type="match status" value="1"/>
</dbReference>
<organism evidence="6 7">
    <name type="scientific">Edaphochlamys debaryana</name>
    <dbReference type="NCBI Taxonomy" id="47281"/>
    <lineage>
        <taxon>Eukaryota</taxon>
        <taxon>Viridiplantae</taxon>
        <taxon>Chlorophyta</taxon>
        <taxon>core chlorophytes</taxon>
        <taxon>Chlorophyceae</taxon>
        <taxon>CS clade</taxon>
        <taxon>Chlamydomonadales</taxon>
        <taxon>Chlamydomonadales incertae sedis</taxon>
        <taxon>Edaphochlamys</taxon>
    </lineage>
</organism>
<evidence type="ECO:0000256" key="4">
    <source>
        <dbReference type="SAM" id="MobiDB-lite"/>
    </source>
</evidence>
<name>A0A835YNL5_9CHLO</name>
<protein>
    <recommendedName>
        <fullName evidence="5">BTB domain-containing protein</fullName>
    </recommendedName>
</protein>
<evidence type="ECO:0000259" key="5">
    <source>
        <dbReference type="PROSITE" id="PS50097"/>
    </source>
</evidence>
<feature type="domain" description="BTB" evidence="5">
    <location>
        <begin position="348"/>
        <end position="409"/>
    </location>
</feature>
<dbReference type="Proteomes" id="UP000612055">
    <property type="component" value="Unassembled WGS sequence"/>
</dbReference>
<dbReference type="SUPFAM" id="SSF54695">
    <property type="entry name" value="POZ domain"/>
    <property type="match status" value="1"/>
</dbReference>
<evidence type="ECO:0000313" key="7">
    <source>
        <dbReference type="Proteomes" id="UP000612055"/>
    </source>
</evidence>
<dbReference type="Pfam" id="PF00651">
    <property type="entry name" value="BTB"/>
    <property type="match status" value="1"/>
</dbReference>
<dbReference type="InterPro" id="IPR000210">
    <property type="entry name" value="BTB/POZ_dom"/>
</dbReference>
<dbReference type="CDD" id="cd18186">
    <property type="entry name" value="BTB_POZ_ZBTB_KLHL-like"/>
    <property type="match status" value="1"/>
</dbReference>
<dbReference type="EMBL" id="JAEHOE010000002">
    <property type="protein sequence ID" value="KAG2501019.1"/>
    <property type="molecule type" value="Genomic_DNA"/>
</dbReference>
<keyword evidence="3" id="KW-0040">ANK repeat</keyword>
<reference evidence="6" key="1">
    <citation type="journal article" date="2020" name="bioRxiv">
        <title>Comparative genomics of Chlamydomonas.</title>
        <authorList>
            <person name="Craig R.J."/>
            <person name="Hasan A.R."/>
            <person name="Ness R.W."/>
            <person name="Keightley P.D."/>
        </authorList>
    </citation>
    <scope>NUCLEOTIDE SEQUENCE</scope>
    <source>
        <strain evidence="6">CCAP 11/70</strain>
    </source>
</reference>